<comment type="caution">
    <text evidence="1">The sequence shown here is derived from an EMBL/GenBank/DDBJ whole genome shotgun (WGS) entry which is preliminary data.</text>
</comment>
<gene>
    <name evidence="1" type="ORF">EG028_07310</name>
</gene>
<sequence length="158" mass="17429">MKNLIALEIPAEIAQQVEQKLTEARQMLAPFLVALTNEQRKTTAKMGDKTIPFVSKVLEYSKSNPSFAPPYMDVTGMEVDVKAAETLTTLLRSSEQLTSNLDDTSMLSGSDAYIAALGYYNSVRHAAKNNVPAAKEIYEDLRKRFPGRVRKAAVSTTV</sequence>
<accession>A0A3N4MJE2</accession>
<protein>
    <submittedName>
        <fullName evidence="1">Uncharacterized protein</fullName>
    </submittedName>
</protein>
<dbReference type="OrthoDB" id="5952844at2"/>
<dbReference type="Proteomes" id="UP000279089">
    <property type="component" value="Unassembled WGS sequence"/>
</dbReference>
<dbReference type="EMBL" id="RMBX01000003">
    <property type="protein sequence ID" value="RPD41957.1"/>
    <property type="molecule type" value="Genomic_DNA"/>
</dbReference>
<name>A0A3N4MJE2_9BACT</name>
<organism evidence="1 2">
    <name type="scientific">Chitinophaga barathri</name>
    <dbReference type="NCBI Taxonomy" id="1647451"/>
    <lineage>
        <taxon>Bacteria</taxon>
        <taxon>Pseudomonadati</taxon>
        <taxon>Bacteroidota</taxon>
        <taxon>Chitinophagia</taxon>
        <taxon>Chitinophagales</taxon>
        <taxon>Chitinophagaceae</taxon>
        <taxon>Chitinophaga</taxon>
    </lineage>
</organism>
<evidence type="ECO:0000313" key="1">
    <source>
        <dbReference type="EMBL" id="RPD41957.1"/>
    </source>
</evidence>
<dbReference type="AlphaFoldDB" id="A0A3N4MJE2"/>
<proteinExistence type="predicted"/>
<keyword evidence="2" id="KW-1185">Reference proteome</keyword>
<dbReference type="RefSeq" id="WP_120514932.1">
    <property type="nucleotide sequence ID" value="NZ_QXZY01000002.1"/>
</dbReference>
<reference evidence="2" key="1">
    <citation type="submission" date="2018-11" db="EMBL/GenBank/DDBJ databases">
        <title>Chitinophaga lutea sp.nov., isolate from arsenic contaminated soil.</title>
        <authorList>
            <person name="Zong Y."/>
        </authorList>
    </citation>
    <scope>NUCLEOTIDE SEQUENCE [LARGE SCALE GENOMIC DNA]</scope>
    <source>
        <strain evidence="2">YLT18</strain>
    </source>
</reference>
<evidence type="ECO:0000313" key="2">
    <source>
        <dbReference type="Proteomes" id="UP000279089"/>
    </source>
</evidence>